<feature type="domain" description="Putative zinc-finger" evidence="3">
    <location>
        <begin position="15"/>
        <end position="49"/>
    </location>
</feature>
<proteinExistence type="predicted"/>
<dbReference type="InterPro" id="IPR027383">
    <property type="entry name" value="Znf_put"/>
</dbReference>
<dbReference type="EMBL" id="JPMX01000079">
    <property type="protein sequence ID" value="KGH45343.1"/>
    <property type="molecule type" value="Genomic_DNA"/>
</dbReference>
<evidence type="ECO:0000313" key="4">
    <source>
        <dbReference type="EMBL" id="KGH45343.1"/>
    </source>
</evidence>
<evidence type="ECO:0000256" key="2">
    <source>
        <dbReference type="ARBA" id="ARBA00023163"/>
    </source>
</evidence>
<evidence type="ECO:0000313" key="5">
    <source>
        <dbReference type="Proteomes" id="UP000029713"/>
    </source>
</evidence>
<sequence length="92" mass="10556">MITGLRRMLSCHFTAKRLQRYLDADPSAPLDPGEIRRLEAHLTECDRCASAAEDFRSMRWAMLRLSQLVGPDPAAVARLHRTVDQLLEEDHR</sequence>
<dbReference type="InterPro" id="IPR041916">
    <property type="entry name" value="Anti_sigma_zinc_sf"/>
</dbReference>
<gene>
    <name evidence="4" type="ORF">IN07_18070</name>
</gene>
<organism evidence="4 5">
    <name type="scientific">Modestobacter caceresii</name>
    <dbReference type="NCBI Taxonomy" id="1522368"/>
    <lineage>
        <taxon>Bacteria</taxon>
        <taxon>Bacillati</taxon>
        <taxon>Actinomycetota</taxon>
        <taxon>Actinomycetes</taxon>
        <taxon>Geodermatophilales</taxon>
        <taxon>Geodermatophilaceae</taxon>
        <taxon>Modestobacter</taxon>
    </lineage>
</organism>
<dbReference type="RefSeq" id="WP_036337926.1">
    <property type="nucleotide sequence ID" value="NZ_JPMX01000079.1"/>
</dbReference>
<dbReference type="Gene3D" id="1.10.10.1320">
    <property type="entry name" value="Anti-sigma factor, zinc-finger domain"/>
    <property type="match status" value="1"/>
</dbReference>
<keyword evidence="2" id="KW-0804">Transcription</keyword>
<dbReference type="Pfam" id="PF13490">
    <property type="entry name" value="zf-HC2"/>
    <property type="match status" value="1"/>
</dbReference>
<reference evidence="4 5" key="1">
    <citation type="submission" date="2014-07" db="EMBL/GenBank/DDBJ databases">
        <title>Biosystematic studies on Modestobacter strains isolated from extreme hyper-arid desert soil and from historic building.</title>
        <authorList>
            <person name="Bukarasam K."/>
            <person name="Bull A."/>
            <person name="Girard G."/>
            <person name="van Wezel G."/>
            <person name="Goodfellow M."/>
        </authorList>
    </citation>
    <scope>NUCLEOTIDE SEQUENCE [LARGE SCALE GENOMIC DNA]</scope>
    <source>
        <strain evidence="4 5">KNN45-2b</strain>
    </source>
</reference>
<comment type="caution">
    <text evidence="4">The sequence shown here is derived from an EMBL/GenBank/DDBJ whole genome shotgun (WGS) entry which is preliminary data.</text>
</comment>
<protein>
    <recommendedName>
        <fullName evidence="3">Putative zinc-finger domain-containing protein</fullName>
    </recommendedName>
</protein>
<keyword evidence="1" id="KW-0805">Transcription regulation</keyword>
<evidence type="ECO:0000256" key="1">
    <source>
        <dbReference type="ARBA" id="ARBA00023015"/>
    </source>
</evidence>
<accession>A0A098Y3A6</accession>
<dbReference type="Proteomes" id="UP000029713">
    <property type="component" value="Unassembled WGS sequence"/>
</dbReference>
<keyword evidence="5" id="KW-1185">Reference proteome</keyword>
<name>A0A098Y3A6_9ACTN</name>
<evidence type="ECO:0000259" key="3">
    <source>
        <dbReference type="Pfam" id="PF13490"/>
    </source>
</evidence>
<dbReference type="AlphaFoldDB" id="A0A098Y3A6"/>